<accession>A0A0A2LWI9</accession>
<sequence length="141" mass="17149">MKKAFYILLLFILSGCFMGGTWEDNDDNWERIFYEEKPENITVNNSWFWQSSHWTYEYCFFIEIKNDPQFISKLIEENNLVKVENNEIDNDLLYFFSDKPEWFIPRGIKAYDVWKVKGEYENKKLFLDRQDGTIFLTDFSV</sequence>
<feature type="signal peptide" evidence="1">
    <location>
        <begin position="1"/>
        <end position="19"/>
    </location>
</feature>
<dbReference type="EMBL" id="JRLV01000003">
    <property type="protein sequence ID" value="KGO83666.1"/>
    <property type="molecule type" value="Genomic_DNA"/>
</dbReference>
<evidence type="ECO:0000313" key="3">
    <source>
        <dbReference type="Proteomes" id="UP000030129"/>
    </source>
</evidence>
<dbReference type="RefSeq" id="WP_035131248.1">
    <property type="nucleotide sequence ID" value="NZ_JRLV01000003.1"/>
</dbReference>
<keyword evidence="3" id="KW-1185">Reference proteome</keyword>
<keyword evidence="1" id="KW-0732">Signal</keyword>
<evidence type="ECO:0000256" key="1">
    <source>
        <dbReference type="SAM" id="SignalP"/>
    </source>
</evidence>
<gene>
    <name evidence="2" type="ORF">Q763_03615</name>
</gene>
<dbReference type="Proteomes" id="UP000030129">
    <property type="component" value="Unassembled WGS sequence"/>
</dbReference>
<comment type="caution">
    <text evidence="2">The sequence shown here is derived from an EMBL/GenBank/DDBJ whole genome shotgun (WGS) entry which is preliminary data.</text>
</comment>
<organism evidence="2 3">
    <name type="scientific">Flavobacterium beibuense F44-8</name>
    <dbReference type="NCBI Taxonomy" id="1406840"/>
    <lineage>
        <taxon>Bacteria</taxon>
        <taxon>Pseudomonadati</taxon>
        <taxon>Bacteroidota</taxon>
        <taxon>Flavobacteriia</taxon>
        <taxon>Flavobacteriales</taxon>
        <taxon>Flavobacteriaceae</taxon>
        <taxon>Flavobacterium</taxon>
    </lineage>
</organism>
<dbReference type="AlphaFoldDB" id="A0A0A2LWI9"/>
<dbReference type="STRING" id="1406840.Q763_03615"/>
<reference evidence="2 3" key="1">
    <citation type="submission" date="2013-09" db="EMBL/GenBank/DDBJ databases">
        <authorList>
            <person name="Zeng Z."/>
            <person name="Chen C."/>
        </authorList>
    </citation>
    <scope>NUCLEOTIDE SEQUENCE [LARGE SCALE GENOMIC DNA]</scope>
    <source>
        <strain evidence="2 3">F44-8</strain>
    </source>
</reference>
<name>A0A0A2LWI9_9FLAO</name>
<proteinExistence type="predicted"/>
<dbReference type="PROSITE" id="PS51257">
    <property type="entry name" value="PROKAR_LIPOPROTEIN"/>
    <property type="match status" value="1"/>
</dbReference>
<evidence type="ECO:0000313" key="2">
    <source>
        <dbReference type="EMBL" id="KGO83666.1"/>
    </source>
</evidence>
<protein>
    <recommendedName>
        <fullName evidence="4">Lipoprotein</fullName>
    </recommendedName>
</protein>
<feature type="chain" id="PRO_5001990607" description="Lipoprotein" evidence="1">
    <location>
        <begin position="20"/>
        <end position="141"/>
    </location>
</feature>
<evidence type="ECO:0008006" key="4">
    <source>
        <dbReference type="Google" id="ProtNLM"/>
    </source>
</evidence>